<proteinExistence type="inferred from homology"/>
<dbReference type="GO" id="GO:0004190">
    <property type="term" value="F:aspartic-type endopeptidase activity"/>
    <property type="evidence" value="ECO:0007669"/>
    <property type="project" value="InterPro"/>
</dbReference>
<reference evidence="3 4" key="1">
    <citation type="submission" date="2019-12" db="EMBL/GenBank/DDBJ databases">
        <authorList>
            <person name="Alioto T."/>
            <person name="Alioto T."/>
            <person name="Gomez Garrido J."/>
        </authorList>
    </citation>
    <scope>NUCLEOTIDE SEQUENCE [LARGE SCALE GENOMIC DNA]</scope>
</reference>
<evidence type="ECO:0000259" key="2">
    <source>
        <dbReference type="Pfam" id="PF14543"/>
    </source>
</evidence>
<dbReference type="InterPro" id="IPR032861">
    <property type="entry name" value="TAXi_N"/>
</dbReference>
<gene>
    <name evidence="3" type="ORF">OLEA9_A047951</name>
</gene>
<dbReference type="Gramene" id="OE9A047951T1">
    <property type="protein sequence ID" value="OE9A047951C1"/>
    <property type="gene ID" value="OE9A047951"/>
</dbReference>
<comment type="caution">
    <text evidence="3">The sequence shown here is derived from an EMBL/GenBank/DDBJ whole genome shotgun (WGS) entry which is preliminary data.</text>
</comment>
<dbReference type="GO" id="GO:0006508">
    <property type="term" value="P:proteolysis"/>
    <property type="evidence" value="ECO:0007669"/>
    <property type="project" value="InterPro"/>
</dbReference>
<dbReference type="PANTHER" id="PTHR13683:SF227">
    <property type="entry name" value="EUKARYOTIC ASPARTYL PROTEASE FAMILY PROTEIN"/>
    <property type="match status" value="1"/>
</dbReference>
<evidence type="ECO:0000313" key="3">
    <source>
        <dbReference type="EMBL" id="CAA2964366.1"/>
    </source>
</evidence>
<dbReference type="Pfam" id="PF14543">
    <property type="entry name" value="TAXi_N"/>
    <property type="match status" value="1"/>
</dbReference>
<keyword evidence="4" id="KW-1185">Reference proteome</keyword>
<dbReference type="AlphaFoldDB" id="A0A8S0QEQ4"/>
<accession>A0A8S0QEQ4</accession>
<dbReference type="SUPFAM" id="SSF50630">
    <property type="entry name" value="Acid proteases"/>
    <property type="match status" value="1"/>
</dbReference>
<organism evidence="3 4">
    <name type="scientific">Olea europaea subsp. europaea</name>
    <dbReference type="NCBI Taxonomy" id="158383"/>
    <lineage>
        <taxon>Eukaryota</taxon>
        <taxon>Viridiplantae</taxon>
        <taxon>Streptophyta</taxon>
        <taxon>Embryophyta</taxon>
        <taxon>Tracheophyta</taxon>
        <taxon>Spermatophyta</taxon>
        <taxon>Magnoliopsida</taxon>
        <taxon>eudicotyledons</taxon>
        <taxon>Gunneridae</taxon>
        <taxon>Pentapetalae</taxon>
        <taxon>asterids</taxon>
        <taxon>lamiids</taxon>
        <taxon>Lamiales</taxon>
        <taxon>Oleaceae</taxon>
        <taxon>Oleeae</taxon>
        <taxon>Olea</taxon>
    </lineage>
</organism>
<evidence type="ECO:0000256" key="1">
    <source>
        <dbReference type="ARBA" id="ARBA00007447"/>
    </source>
</evidence>
<sequence length="160" mass="17483">MLRNETGVQAQYPVPSPSSYFLVEGDPTNKGCGYHQEFSPSLCPPFTDGVLGLGSGETSILSQVSSKKVMALCSSDKNGPGYLVLGDSLSNSPDITWRSLANDHLELGPADIIYEDNLLVSVFHFSLDSGTTYRYFSPAIYQAVLSQVRQKREFNDACYP</sequence>
<dbReference type="OrthoDB" id="10533480at2759"/>
<dbReference type="InterPro" id="IPR021109">
    <property type="entry name" value="Peptidase_aspartic_dom_sf"/>
</dbReference>
<dbReference type="Gene3D" id="2.40.70.10">
    <property type="entry name" value="Acid Proteases"/>
    <property type="match status" value="1"/>
</dbReference>
<feature type="domain" description="Xylanase inhibitor N-terminal" evidence="2">
    <location>
        <begin position="31"/>
        <end position="87"/>
    </location>
</feature>
<dbReference type="Proteomes" id="UP000594638">
    <property type="component" value="Unassembled WGS sequence"/>
</dbReference>
<protein>
    <recommendedName>
        <fullName evidence="2">Xylanase inhibitor N-terminal domain-containing protein</fullName>
    </recommendedName>
</protein>
<comment type="similarity">
    <text evidence="1">Belongs to the peptidase A1 family.</text>
</comment>
<evidence type="ECO:0000313" key="4">
    <source>
        <dbReference type="Proteomes" id="UP000594638"/>
    </source>
</evidence>
<dbReference type="EMBL" id="CACTIH010001823">
    <property type="protein sequence ID" value="CAA2964366.1"/>
    <property type="molecule type" value="Genomic_DNA"/>
</dbReference>
<name>A0A8S0QEQ4_OLEEU</name>
<dbReference type="InterPro" id="IPR001461">
    <property type="entry name" value="Aspartic_peptidase_A1"/>
</dbReference>
<dbReference type="PANTHER" id="PTHR13683">
    <property type="entry name" value="ASPARTYL PROTEASES"/>
    <property type="match status" value="1"/>
</dbReference>